<evidence type="ECO:0000259" key="4">
    <source>
        <dbReference type="SMART" id="SM00062"/>
    </source>
</evidence>
<reference evidence="5" key="2">
    <citation type="submission" date="2019-10" db="EMBL/GenBank/DDBJ databases">
        <title>Malate fermentation in French cider.</title>
        <authorList>
            <person name="Cousin F.J."/>
            <person name="Medina Fernandez S."/>
            <person name="Misery B."/>
            <person name="Laplace J.-M."/>
            <person name="Cretenet M."/>
        </authorList>
    </citation>
    <scope>NUCLEOTIDE SEQUENCE</scope>
    <source>
        <strain evidence="5">UCMA15129</strain>
    </source>
</reference>
<evidence type="ECO:0000256" key="1">
    <source>
        <dbReference type="ARBA" id="ARBA00010333"/>
    </source>
</evidence>
<keyword evidence="3" id="KW-0732">Signal</keyword>
<dbReference type="InterPro" id="IPR001638">
    <property type="entry name" value="Solute-binding_3/MltF_N"/>
</dbReference>
<evidence type="ECO:0000313" key="7">
    <source>
        <dbReference type="Proteomes" id="UP000181728"/>
    </source>
</evidence>
<dbReference type="GO" id="GO:0006865">
    <property type="term" value="P:amino acid transport"/>
    <property type="evidence" value="ECO:0007669"/>
    <property type="project" value="TreeGrafter"/>
</dbReference>
<dbReference type="SMART" id="SM00062">
    <property type="entry name" value="PBPb"/>
    <property type="match status" value="1"/>
</dbReference>
<dbReference type="Gene3D" id="3.40.190.10">
    <property type="entry name" value="Periplasmic binding protein-like II"/>
    <property type="match status" value="2"/>
</dbReference>
<evidence type="ECO:0000313" key="5">
    <source>
        <dbReference type="EMBL" id="MDV7714282.1"/>
    </source>
</evidence>
<organism evidence="6 7">
    <name type="scientific">Oenococcus oeni</name>
    <name type="common">Leuconostoc oenos</name>
    <dbReference type="NCBI Taxonomy" id="1247"/>
    <lineage>
        <taxon>Bacteria</taxon>
        <taxon>Bacillati</taxon>
        <taxon>Bacillota</taxon>
        <taxon>Bacilli</taxon>
        <taxon>Lactobacillales</taxon>
        <taxon>Lactobacillaceae</taxon>
        <taxon>Oenococcus</taxon>
    </lineage>
</organism>
<evidence type="ECO:0000256" key="2">
    <source>
        <dbReference type="ARBA" id="ARBA00022448"/>
    </source>
</evidence>
<dbReference type="Pfam" id="PF00497">
    <property type="entry name" value="SBP_bac_3"/>
    <property type="match status" value="1"/>
</dbReference>
<feature type="domain" description="Solute-binding protein family 3/N-terminal" evidence="4">
    <location>
        <begin position="50"/>
        <end position="277"/>
    </location>
</feature>
<dbReference type="AlphaFoldDB" id="A0A3S7H674"/>
<comment type="caution">
    <text evidence="6">The sequence shown here is derived from an EMBL/GenBank/DDBJ whole genome shotgun (WGS) entry which is preliminary data.</text>
</comment>
<dbReference type="GO" id="GO:0005576">
    <property type="term" value="C:extracellular region"/>
    <property type="evidence" value="ECO:0007669"/>
    <property type="project" value="TreeGrafter"/>
</dbReference>
<dbReference type="RefSeq" id="WP_002819453.1">
    <property type="nucleotide sequence ID" value="NZ_CP014324.1"/>
</dbReference>
<dbReference type="GeneID" id="75066542"/>
<name>A0A3S7H674_OENOE</name>
<gene>
    <name evidence="6" type="ORF">ATX59_08100</name>
    <name evidence="5" type="ORF">GA838_00605</name>
</gene>
<keyword evidence="2" id="KW-0813">Transport</keyword>
<dbReference type="Proteomes" id="UP001281024">
    <property type="component" value="Unassembled WGS sequence"/>
</dbReference>
<accession>A0A3S7H674</accession>
<dbReference type="Proteomes" id="UP000181728">
    <property type="component" value="Unassembled WGS sequence"/>
</dbReference>
<proteinExistence type="inferred from homology"/>
<dbReference type="GO" id="GO:0030288">
    <property type="term" value="C:outer membrane-bounded periplasmic space"/>
    <property type="evidence" value="ECO:0007669"/>
    <property type="project" value="TreeGrafter"/>
</dbReference>
<dbReference type="SUPFAM" id="SSF53850">
    <property type="entry name" value="Periplasmic binding protein-like II"/>
    <property type="match status" value="1"/>
</dbReference>
<evidence type="ECO:0000256" key="3">
    <source>
        <dbReference type="ARBA" id="ARBA00022729"/>
    </source>
</evidence>
<dbReference type="PANTHER" id="PTHR30085:SF6">
    <property type="entry name" value="ABC TRANSPORTER GLUTAMINE-BINDING PROTEIN GLNH"/>
    <property type="match status" value="1"/>
</dbReference>
<comment type="similarity">
    <text evidence="1">Belongs to the bacterial solute-binding protein 3 family.</text>
</comment>
<protein>
    <submittedName>
        <fullName evidence="6">Glutamine ABC transporter substrate-binding protein</fullName>
    </submittedName>
    <submittedName>
        <fullName evidence="5">Transporter substrate-binding domain-containing protein</fullName>
    </submittedName>
</protein>
<dbReference type="PANTHER" id="PTHR30085">
    <property type="entry name" value="AMINO ACID ABC TRANSPORTER PERMEASE"/>
    <property type="match status" value="1"/>
</dbReference>
<sequence length="287" mass="31027">MEKAKKRKIGIISSIILTLLIIFGVVSASALAENNSKHVDTWERVKRLGKIRWGVKADTKLFGLMDTKTGQPEGFDVDIAKALTVQLSKQSGVPMQADFTIVTSNTRIQLLKNANIDGFIATATITPEREKVIDFSNSYFKAGQSILVKKGSGIKSIKDLNNSKSTIIGVVGSNSVINVKKFAPKAKVLALGDYGQAMAALKAGQGQALTTDNGILYGLATENPGYTVVGGTFTSEPYGVAFDNNQPEMVKQTNKALKAIIANGTYNKLIKKWFRGVPGLDWRSLEK</sequence>
<dbReference type="InterPro" id="IPR051455">
    <property type="entry name" value="Bact_solute-bind_prot3"/>
</dbReference>
<dbReference type="EMBL" id="WERV01000001">
    <property type="protein sequence ID" value="MDV7714282.1"/>
    <property type="molecule type" value="Genomic_DNA"/>
</dbReference>
<reference evidence="6 7" key="1">
    <citation type="journal article" date="2016" name="BMC Genomics">
        <title>Consensus pan-genome assembly of the specialised wine bacterium Oenococcus oeni.</title>
        <authorList>
            <person name="Sternes P.R."/>
            <person name="Borneman A.R."/>
        </authorList>
    </citation>
    <scope>NUCLEOTIDE SEQUENCE [LARGE SCALE GENOMIC DNA]</scope>
    <source>
        <strain evidence="6 7">AWRIB661</strain>
    </source>
</reference>
<evidence type="ECO:0000313" key="6">
    <source>
        <dbReference type="EMBL" id="OIM20529.1"/>
    </source>
</evidence>
<dbReference type="EMBL" id="MLOK01000054">
    <property type="protein sequence ID" value="OIM20529.1"/>
    <property type="molecule type" value="Genomic_DNA"/>
</dbReference>